<dbReference type="InterPro" id="IPR004776">
    <property type="entry name" value="Mem_transp_PIN-like"/>
</dbReference>
<dbReference type="PANTHER" id="PTHR36838">
    <property type="entry name" value="AUXIN EFFLUX CARRIER FAMILY PROTEIN"/>
    <property type="match status" value="1"/>
</dbReference>
<feature type="transmembrane region" description="Helical" evidence="8">
    <location>
        <begin position="268"/>
        <end position="288"/>
    </location>
</feature>
<dbReference type="PANTHER" id="PTHR36838:SF1">
    <property type="entry name" value="SLR1864 PROTEIN"/>
    <property type="match status" value="1"/>
</dbReference>
<dbReference type="Pfam" id="PF03547">
    <property type="entry name" value="Mem_trans"/>
    <property type="match status" value="1"/>
</dbReference>
<comment type="subcellular location">
    <subcellularLocation>
        <location evidence="1">Cell membrane</location>
        <topology evidence="1">Multi-pass membrane protein</topology>
    </subcellularLocation>
</comment>
<feature type="transmembrane region" description="Helical" evidence="8">
    <location>
        <begin position="235"/>
        <end position="256"/>
    </location>
</feature>
<feature type="transmembrane region" description="Helical" evidence="8">
    <location>
        <begin position="124"/>
        <end position="149"/>
    </location>
</feature>
<comment type="similarity">
    <text evidence="2">Belongs to the auxin efflux carrier (TC 2.A.69) family.</text>
</comment>
<feature type="transmembrane region" description="Helical" evidence="8">
    <location>
        <begin position="204"/>
        <end position="223"/>
    </location>
</feature>
<name>A0ABP6RB79_9MICC</name>
<evidence type="ECO:0000256" key="5">
    <source>
        <dbReference type="ARBA" id="ARBA00022692"/>
    </source>
</evidence>
<evidence type="ECO:0000256" key="6">
    <source>
        <dbReference type="ARBA" id="ARBA00022989"/>
    </source>
</evidence>
<feature type="transmembrane region" description="Helical" evidence="8">
    <location>
        <begin position="6"/>
        <end position="27"/>
    </location>
</feature>
<reference evidence="10" key="1">
    <citation type="journal article" date="2019" name="Int. J. Syst. Evol. Microbiol.">
        <title>The Global Catalogue of Microorganisms (GCM) 10K type strain sequencing project: providing services to taxonomists for standard genome sequencing and annotation.</title>
        <authorList>
            <consortium name="The Broad Institute Genomics Platform"/>
            <consortium name="The Broad Institute Genome Sequencing Center for Infectious Disease"/>
            <person name="Wu L."/>
            <person name="Ma J."/>
        </authorList>
    </citation>
    <scope>NUCLEOTIDE SEQUENCE [LARGE SCALE GENOMIC DNA]</scope>
    <source>
        <strain evidence="10">JCM 11483</strain>
    </source>
</reference>
<evidence type="ECO:0000313" key="10">
    <source>
        <dbReference type="Proteomes" id="UP001501736"/>
    </source>
</evidence>
<evidence type="ECO:0000256" key="2">
    <source>
        <dbReference type="ARBA" id="ARBA00010145"/>
    </source>
</evidence>
<accession>A0ABP6RB79</accession>
<evidence type="ECO:0000256" key="1">
    <source>
        <dbReference type="ARBA" id="ARBA00004651"/>
    </source>
</evidence>
<organism evidence="9 10">
    <name type="scientific">Nesterenkonia halobia</name>
    <dbReference type="NCBI Taxonomy" id="37922"/>
    <lineage>
        <taxon>Bacteria</taxon>
        <taxon>Bacillati</taxon>
        <taxon>Actinomycetota</taxon>
        <taxon>Actinomycetes</taxon>
        <taxon>Micrococcales</taxon>
        <taxon>Micrococcaceae</taxon>
        <taxon>Nesterenkonia</taxon>
    </lineage>
</organism>
<dbReference type="EMBL" id="BAAAYG010000003">
    <property type="protein sequence ID" value="GAA3282611.1"/>
    <property type="molecule type" value="Genomic_DNA"/>
</dbReference>
<protein>
    <submittedName>
        <fullName evidence="9">AEC family transporter</fullName>
    </submittedName>
</protein>
<gene>
    <name evidence="9" type="ORF">GCM10020260_09980</name>
</gene>
<proteinExistence type="inferred from homology"/>
<keyword evidence="6 8" id="KW-1133">Transmembrane helix</keyword>
<sequence>MDGILLGFSVVGVLVLTGTGIAGIAPGTAGTIQRGVTPLVYWVTTPCLMVVLVSRADVREIVGLYTPAALVIALLTGGVFAGLGLLLGRRPRDVVAGAMASSYVNAGNIGVPIAVYMVGSTAPVVSVLLAQLLVLAPLYLTLFGLLSAGEAPGEPTSGRRVRRRRARMRTVAGSLLNPVTVGVLIGGTISLTGARPPAPIWEPLRMLGEASIPLMLLIFGMALRQERPFAVREHVLGGILGTACKVVLMPALAWVIGGPLLGLEGQELLGVVIMAALPTAQNVHVFSGQHGMETTVVKDVIVSSSVLALPTVLLLAWLLGA</sequence>
<comment type="caution">
    <text evidence="9">The sequence shown here is derived from an EMBL/GenBank/DDBJ whole genome shotgun (WGS) entry which is preliminary data.</text>
</comment>
<dbReference type="InterPro" id="IPR038770">
    <property type="entry name" value="Na+/solute_symporter_sf"/>
</dbReference>
<feature type="transmembrane region" description="Helical" evidence="8">
    <location>
        <begin position="94"/>
        <end position="118"/>
    </location>
</feature>
<feature type="transmembrane region" description="Helical" evidence="8">
    <location>
        <begin position="170"/>
        <end position="192"/>
    </location>
</feature>
<evidence type="ECO:0000256" key="4">
    <source>
        <dbReference type="ARBA" id="ARBA00022475"/>
    </source>
</evidence>
<evidence type="ECO:0000313" key="9">
    <source>
        <dbReference type="EMBL" id="GAA3282611.1"/>
    </source>
</evidence>
<keyword evidence="5 8" id="KW-0812">Transmembrane</keyword>
<evidence type="ECO:0000256" key="8">
    <source>
        <dbReference type="SAM" id="Phobius"/>
    </source>
</evidence>
<evidence type="ECO:0000256" key="3">
    <source>
        <dbReference type="ARBA" id="ARBA00022448"/>
    </source>
</evidence>
<feature type="transmembrane region" description="Helical" evidence="8">
    <location>
        <begin position="39"/>
        <end position="56"/>
    </location>
</feature>
<evidence type="ECO:0000256" key="7">
    <source>
        <dbReference type="ARBA" id="ARBA00023136"/>
    </source>
</evidence>
<dbReference type="Gene3D" id="1.20.1530.20">
    <property type="match status" value="1"/>
</dbReference>
<keyword evidence="10" id="KW-1185">Reference proteome</keyword>
<keyword evidence="3" id="KW-0813">Transport</keyword>
<dbReference type="RefSeq" id="WP_344718803.1">
    <property type="nucleotide sequence ID" value="NZ_BAAAYG010000003.1"/>
</dbReference>
<feature type="transmembrane region" description="Helical" evidence="8">
    <location>
        <begin position="300"/>
        <end position="319"/>
    </location>
</feature>
<keyword evidence="7 8" id="KW-0472">Membrane</keyword>
<dbReference type="Proteomes" id="UP001501736">
    <property type="component" value="Unassembled WGS sequence"/>
</dbReference>
<feature type="transmembrane region" description="Helical" evidence="8">
    <location>
        <begin position="68"/>
        <end position="87"/>
    </location>
</feature>
<keyword evidence="4" id="KW-1003">Cell membrane</keyword>